<protein>
    <recommendedName>
        <fullName evidence="2">Rad50/SbcC-type AAA domain-containing protein</fullName>
    </recommendedName>
</protein>
<evidence type="ECO:0000313" key="3">
    <source>
        <dbReference type="EMBL" id="ESK52292.1"/>
    </source>
</evidence>
<dbReference type="STRING" id="396323.VH98_09015"/>
<evidence type="ECO:0000256" key="1">
    <source>
        <dbReference type="SAM" id="Coils"/>
    </source>
</evidence>
<feature type="coiled-coil region" evidence="1">
    <location>
        <begin position="940"/>
        <end position="1014"/>
    </location>
</feature>
<dbReference type="Gene3D" id="3.40.50.300">
    <property type="entry name" value="P-loop containing nucleotide triphosphate hydrolases"/>
    <property type="match status" value="2"/>
</dbReference>
<name>V2UQR1_9GAMM</name>
<dbReference type="PANTHER" id="PTHR32114:SF2">
    <property type="entry name" value="ABC TRANSPORTER ABCH.3"/>
    <property type="match status" value="1"/>
</dbReference>
<evidence type="ECO:0000313" key="4">
    <source>
        <dbReference type="Proteomes" id="UP000018418"/>
    </source>
</evidence>
<feature type="coiled-coil region" evidence="1">
    <location>
        <begin position="695"/>
        <end position="739"/>
    </location>
</feature>
<comment type="caution">
    <text evidence="3">The sequence shown here is derived from an EMBL/GenBank/DDBJ whole genome shotgun (WGS) entry which is preliminary data.</text>
</comment>
<organism evidence="3 4">
    <name type="scientific">Acinetobacter brisouii CIP 110357</name>
    <dbReference type="NCBI Taxonomy" id="1341683"/>
    <lineage>
        <taxon>Bacteria</taxon>
        <taxon>Pseudomonadati</taxon>
        <taxon>Pseudomonadota</taxon>
        <taxon>Gammaproteobacteria</taxon>
        <taxon>Moraxellales</taxon>
        <taxon>Moraxellaceae</taxon>
        <taxon>Acinetobacter</taxon>
    </lineage>
</organism>
<dbReference type="PATRIC" id="fig|1341683.3.peg.436"/>
<feature type="coiled-coil region" evidence="1">
    <location>
        <begin position="210"/>
        <end position="286"/>
    </location>
</feature>
<evidence type="ECO:0000259" key="2">
    <source>
        <dbReference type="Pfam" id="PF13476"/>
    </source>
</evidence>
<keyword evidence="1" id="KW-0175">Coiled coil</keyword>
<proteinExistence type="predicted"/>
<dbReference type="InterPro" id="IPR027417">
    <property type="entry name" value="P-loop_NTPase"/>
</dbReference>
<accession>V2UQR1</accession>
<feature type="coiled-coil region" evidence="1">
    <location>
        <begin position="776"/>
        <end position="834"/>
    </location>
</feature>
<dbReference type="GO" id="GO:0016887">
    <property type="term" value="F:ATP hydrolysis activity"/>
    <property type="evidence" value="ECO:0007669"/>
    <property type="project" value="InterPro"/>
</dbReference>
<feature type="coiled-coil region" evidence="1">
    <location>
        <begin position="614"/>
        <end position="642"/>
    </location>
</feature>
<feature type="coiled-coil region" evidence="1">
    <location>
        <begin position="858"/>
        <end position="906"/>
    </location>
</feature>
<gene>
    <name evidence="3" type="ORF">P255_00443</name>
</gene>
<dbReference type="Pfam" id="PF13476">
    <property type="entry name" value="AAA_23"/>
    <property type="match status" value="1"/>
</dbReference>
<dbReference type="EMBL" id="AYEU01000003">
    <property type="protein sequence ID" value="ESK52292.1"/>
    <property type="molecule type" value="Genomic_DNA"/>
</dbReference>
<feature type="coiled-coil region" evidence="1">
    <location>
        <begin position="537"/>
        <end position="571"/>
    </location>
</feature>
<dbReference type="RefSeq" id="WP_004903183.1">
    <property type="nucleotide sequence ID" value="NZ_BBTI01000004.1"/>
</dbReference>
<dbReference type="SUPFAM" id="SSF52540">
    <property type="entry name" value="P-loop containing nucleoside triphosphate hydrolases"/>
    <property type="match status" value="2"/>
</dbReference>
<feature type="domain" description="Rad50/SbcC-type AAA" evidence="2">
    <location>
        <begin position="5"/>
        <end position="258"/>
    </location>
</feature>
<dbReference type="Pfam" id="PF13558">
    <property type="entry name" value="SbcC_Walker_B"/>
    <property type="match status" value="1"/>
</dbReference>
<reference evidence="3 4" key="1">
    <citation type="submission" date="2013-10" db="EMBL/GenBank/DDBJ databases">
        <title>The Genome Sequence of Acinetobacter brisouii CIP 110357.</title>
        <authorList>
            <consortium name="The Broad Institute Genomics Platform"/>
            <consortium name="The Broad Institute Genome Sequencing Center for Infectious Disease"/>
            <person name="Cerqueira G."/>
            <person name="Feldgarden M."/>
            <person name="Courvalin P."/>
            <person name="Grillot-Courvalin C."/>
            <person name="Clermont D."/>
            <person name="Rocha E."/>
            <person name="Yoon E.-J."/>
            <person name="Nemec A."/>
            <person name="Young S.K."/>
            <person name="Zeng Q."/>
            <person name="Gargeya S."/>
            <person name="Fitzgerald M."/>
            <person name="Abouelleil A."/>
            <person name="Alvarado L."/>
            <person name="Berlin A.M."/>
            <person name="Chapman S.B."/>
            <person name="Gainer-Dewar J."/>
            <person name="Goldberg J."/>
            <person name="Gnerre S."/>
            <person name="Griggs A."/>
            <person name="Gujja S."/>
            <person name="Hansen M."/>
            <person name="Howarth C."/>
            <person name="Imamovic A."/>
            <person name="Ireland A."/>
            <person name="Larimer J."/>
            <person name="McCowan C."/>
            <person name="Murphy C."/>
            <person name="Pearson M."/>
            <person name="Poon T.W."/>
            <person name="Priest M."/>
            <person name="Roberts A."/>
            <person name="Saif S."/>
            <person name="Shea T."/>
            <person name="Sykes S."/>
            <person name="Wortman J."/>
            <person name="Nusbaum C."/>
            <person name="Birren B."/>
        </authorList>
    </citation>
    <scope>NUCLEOTIDE SEQUENCE [LARGE SCALE GENOMIC DNA]</scope>
    <source>
        <strain evidence="3 4">CIP 110357</strain>
    </source>
</reference>
<dbReference type="GO" id="GO:0006302">
    <property type="term" value="P:double-strand break repair"/>
    <property type="evidence" value="ECO:0007669"/>
    <property type="project" value="InterPro"/>
</dbReference>
<sequence length="1198" mass="138809">MKILSIRIKNLASLAGEQWIDFESQPLANAGLIAITGKTGAGKSTILDAMCLALFNKIPRLKESDGKLRDVDGSELLSNSPLTVLRRGTGHGFAEVSFIAPDQKRYLARWELKRARENPTGKLQSVQRSLTCLSDGVVIADKTKAVDDSIKNITQLSFEQFTRAVLLAQSEVTAFLKARDSERGELLEYLTNSSIFAKIGQLAFEKTRDIAKQRKELENVLGHIEILSDEAVAELTEQLKQSNIQYEKLNTEKIKLEQYQRWFTQQQQLERDVQQRQQHLTEQQQKFDALGSKRTQLKQLETFASIRPSVIQQQKTQTELRQLQPQIQSCQLKFNVIKHDFEQEKTVFENVDKQFKAQHTFEQIHQSSLEQVRSYIQEREFIGKQFIKAKSTLESLQQDLQPLLQQQTQLQTDCDQFSMQLAERSQQLQQTAQFSSLDQGLSAHIAPLQRFIQHFQSFEQQYGELAKAQTDLSQKQQQLASQQQQFGHEQNIDAQLRQLRSQHEKIVAQSHQLTLIDTQFQQFSQLHLEQNTVRTKCDELTQEIEHSTQQVQHTEQQYQTQKLEREQLQRILQQQRLLHTENIEKLREQLIEGEACLVCGSTHHPFKAEHTSLSNELLKLQEQQEQQAIQLEQQQLQAWQRAQQIHAQYNMALTQNQSRLNALTAELEKTQHSMSSICTQAQIDIDFSQSPEQTQQKLLQIIQTLQQDKQNLEQSIQQLDDAQKQQRTLTQQIQEISQQLSIVQQSEQTIRYLLDLLTTEQRDAWQKQTLNTAQHIMHLLNQRSQLLQHIEMLNQQLNDKTQHLQQKTLELQHKQALIQQAETEQAELKRKGKENTDSAIQLIFEMTHIQIEKPHEWLIQYDEQRQNLQLQFNQIRQSFEQTRENFEQQQRQLDQLNIQLLQVTAQHQTATLEIEQWLTQHTEFDQPLLSQLQHISLEEAQQIRRDVQDAERALADVQAALKAIQEQLQQHLSHQPEIGLTQLHTEFTALLESLQQTQDIRDNFKLKLELHQRNLEKQQEFFEQIQQIQQEEHRWGKISGLMGDANGKKFRDLAQQYNLDILLEYANQQLAMLSQRYTLKRLEHSLSLAIIDHDMDGEVRSVASLSGGESFLTALALSLAIANMALGSMKIESLFIDEGFGTLDASSLHMVMNALDQLQNQGRKVVLISHIQDMHERIPVQIQVQPLGSGASQIEIMG</sequence>
<dbReference type="PANTHER" id="PTHR32114">
    <property type="entry name" value="ABC TRANSPORTER ABCH.3"/>
    <property type="match status" value="1"/>
</dbReference>
<dbReference type="InterPro" id="IPR038729">
    <property type="entry name" value="Rad50/SbcC_AAA"/>
</dbReference>
<dbReference type="HOGENOM" id="CLU_004785_1_1_6"/>
<keyword evidence="4" id="KW-1185">Reference proteome</keyword>
<dbReference type="Proteomes" id="UP000018418">
    <property type="component" value="Unassembled WGS sequence"/>
</dbReference>
<dbReference type="AlphaFoldDB" id="V2UQR1"/>
<dbReference type="OrthoDB" id="9795626at2"/>